<gene>
    <name evidence="2" type="ORF">RIMI_LOCUS16532882</name>
</gene>
<accession>A0ABN9MBW1</accession>
<sequence>MYTRIPNLTFSISSSQHSVNFLDTLVIIKEDGFLEFDLYTKSTDRNSLLLYSSCHPSHVKHSLPKSQVQRVKRIVTNPDLRTQRTVEMNKKFFDHGYPPSLLDRATQSTLNREKKSERVAFVTTYHPYTNFFKGCILEHWPLLSKAYPSIPEFSNAPLICYKRPKNIRNLLVKADIGSAKMLHQSLLATQRQGTFTCLHCPQCSNVTKDRGNCFR</sequence>
<evidence type="ECO:0000313" key="2">
    <source>
        <dbReference type="EMBL" id="CAJ0958841.1"/>
    </source>
</evidence>
<dbReference type="InterPro" id="IPR058912">
    <property type="entry name" value="HTH_animal"/>
</dbReference>
<dbReference type="EMBL" id="CAUEEQ010046332">
    <property type="protein sequence ID" value="CAJ0958841.1"/>
    <property type="molecule type" value="Genomic_DNA"/>
</dbReference>
<comment type="caution">
    <text evidence="2">The sequence shown here is derived from an EMBL/GenBank/DDBJ whole genome shotgun (WGS) entry which is preliminary data.</text>
</comment>
<name>A0ABN9MBW1_9NEOB</name>
<keyword evidence="3" id="KW-1185">Reference proteome</keyword>
<dbReference type="PANTHER" id="PTHR21301:SF12">
    <property type="match status" value="1"/>
</dbReference>
<organism evidence="2 3">
    <name type="scientific">Ranitomeya imitator</name>
    <name type="common">mimic poison frog</name>
    <dbReference type="NCBI Taxonomy" id="111125"/>
    <lineage>
        <taxon>Eukaryota</taxon>
        <taxon>Metazoa</taxon>
        <taxon>Chordata</taxon>
        <taxon>Craniata</taxon>
        <taxon>Vertebrata</taxon>
        <taxon>Euteleostomi</taxon>
        <taxon>Amphibia</taxon>
        <taxon>Batrachia</taxon>
        <taxon>Anura</taxon>
        <taxon>Neobatrachia</taxon>
        <taxon>Hyloidea</taxon>
        <taxon>Dendrobatidae</taxon>
        <taxon>Dendrobatinae</taxon>
        <taxon>Ranitomeya</taxon>
    </lineage>
</organism>
<evidence type="ECO:0000259" key="1">
    <source>
        <dbReference type="Pfam" id="PF26215"/>
    </source>
</evidence>
<feature type="domain" description="Helix-turn-helix" evidence="1">
    <location>
        <begin position="48"/>
        <end position="105"/>
    </location>
</feature>
<dbReference type="Pfam" id="PF26215">
    <property type="entry name" value="HTH_animal"/>
    <property type="match status" value="1"/>
</dbReference>
<proteinExistence type="predicted"/>
<reference evidence="2" key="1">
    <citation type="submission" date="2023-07" db="EMBL/GenBank/DDBJ databases">
        <authorList>
            <person name="Stuckert A."/>
        </authorList>
    </citation>
    <scope>NUCLEOTIDE SEQUENCE</scope>
</reference>
<protein>
    <recommendedName>
        <fullName evidence="1">Helix-turn-helix domain-containing protein</fullName>
    </recommendedName>
</protein>
<evidence type="ECO:0000313" key="3">
    <source>
        <dbReference type="Proteomes" id="UP001176940"/>
    </source>
</evidence>
<dbReference type="Proteomes" id="UP001176940">
    <property type="component" value="Unassembled WGS sequence"/>
</dbReference>
<dbReference type="PANTHER" id="PTHR21301">
    <property type="entry name" value="REVERSE TRANSCRIPTASE"/>
    <property type="match status" value="1"/>
</dbReference>